<proteinExistence type="predicted"/>
<organism evidence="1 2">
    <name type="scientific">Melastoma candidum</name>
    <dbReference type="NCBI Taxonomy" id="119954"/>
    <lineage>
        <taxon>Eukaryota</taxon>
        <taxon>Viridiplantae</taxon>
        <taxon>Streptophyta</taxon>
        <taxon>Embryophyta</taxon>
        <taxon>Tracheophyta</taxon>
        <taxon>Spermatophyta</taxon>
        <taxon>Magnoliopsida</taxon>
        <taxon>eudicotyledons</taxon>
        <taxon>Gunneridae</taxon>
        <taxon>Pentapetalae</taxon>
        <taxon>rosids</taxon>
        <taxon>malvids</taxon>
        <taxon>Myrtales</taxon>
        <taxon>Melastomataceae</taxon>
        <taxon>Melastomatoideae</taxon>
        <taxon>Melastomateae</taxon>
        <taxon>Melastoma</taxon>
    </lineage>
</organism>
<accession>A0ACB9RUB7</accession>
<dbReference type="EMBL" id="CM042882">
    <property type="protein sequence ID" value="KAI4382786.1"/>
    <property type="molecule type" value="Genomic_DNA"/>
</dbReference>
<gene>
    <name evidence="1" type="ORF">MLD38_008702</name>
</gene>
<name>A0ACB9RUB7_9MYRT</name>
<sequence>MDVIKTQQVSSRPIEKVVVHPLVLLSIVDNYNRVARDTRKRLVGVLFGTSFKGTVDVTNSYAVLSFTSYWPFLLQPVAKMHGIDGFSHLVVVRAVPPWGEQGKVGDQIVAHVSFLLVR</sequence>
<evidence type="ECO:0000313" key="2">
    <source>
        <dbReference type="Proteomes" id="UP001057402"/>
    </source>
</evidence>
<protein>
    <submittedName>
        <fullName evidence="1">Uncharacterized protein</fullName>
    </submittedName>
</protein>
<evidence type="ECO:0000313" key="1">
    <source>
        <dbReference type="EMBL" id="KAI4382786.1"/>
    </source>
</evidence>
<comment type="caution">
    <text evidence="1">The sequence shown here is derived from an EMBL/GenBank/DDBJ whole genome shotgun (WGS) entry which is preliminary data.</text>
</comment>
<reference evidence="2" key="1">
    <citation type="journal article" date="2023" name="Front. Plant Sci.">
        <title>Chromosomal-level genome assembly of Melastoma candidum provides insights into trichome evolution.</title>
        <authorList>
            <person name="Zhong Y."/>
            <person name="Wu W."/>
            <person name="Sun C."/>
            <person name="Zou P."/>
            <person name="Liu Y."/>
            <person name="Dai S."/>
            <person name="Zhou R."/>
        </authorList>
    </citation>
    <scope>NUCLEOTIDE SEQUENCE [LARGE SCALE GENOMIC DNA]</scope>
</reference>
<keyword evidence="2" id="KW-1185">Reference proteome</keyword>
<dbReference type="Proteomes" id="UP001057402">
    <property type="component" value="Chromosome 3"/>
</dbReference>